<comment type="caution">
    <text evidence="18">The sequence shown here is derived from an EMBL/GenBank/DDBJ whole genome shotgun (WGS) entry which is preliminary data.</text>
</comment>
<dbReference type="CDD" id="cd00834">
    <property type="entry name" value="KAS_I_II"/>
    <property type="match status" value="1"/>
</dbReference>
<dbReference type="SMART" id="SM00825">
    <property type="entry name" value="PKS_KS"/>
    <property type="match status" value="1"/>
</dbReference>
<keyword evidence="9 14" id="KW-0275">Fatty acid biosynthesis</keyword>
<dbReference type="Pfam" id="PF02801">
    <property type="entry name" value="Ketoacyl-synt_C"/>
    <property type="match status" value="1"/>
</dbReference>
<dbReference type="InterPro" id="IPR016039">
    <property type="entry name" value="Thiolase-like"/>
</dbReference>
<evidence type="ECO:0000256" key="8">
    <source>
        <dbReference type="ARBA" id="ARBA00023098"/>
    </source>
</evidence>
<evidence type="ECO:0000256" key="13">
    <source>
        <dbReference type="ARBA" id="ARBA00047659"/>
    </source>
</evidence>
<dbReference type="PROSITE" id="PS52004">
    <property type="entry name" value="KS3_2"/>
    <property type="match status" value="1"/>
</dbReference>
<evidence type="ECO:0000256" key="10">
    <source>
        <dbReference type="ARBA" id="ARBA00023315"/>
    </source>
</evidence>
<dbReference type="InterPro" id="IPR018201">
    <property type="entry name" value="Ketoacyl_synth_AS"/>
</dbReference>
<comment type="catalytic activity">
    <reaction evidence="12 14">
        <text>(9Z)-hexadecenoyl-[ACP] + malonyl-[ACP] + H(+) = 3-oxo-(11Z)-octadecenoyl-[ACP] + holo-[ACP] + CO2</text>
        <dbReference type="Rhea" id="RHEA:55040"/>
        <dbReference type="Rhea" id="RHEA-COMP:9623"/>
        <dbReference type="Rhea" id="RHEA-COMP:9685"/>
        <dbReference type="Rhea" id="RHEA-COMP:10800"/>
        <dbReference type="Rhea" id="RHEA-COMP:14074"/>
        <dbReference type="ChEBI" id="CHEBI:15378"/>
        <dbReference type="ChEBI" id="CHEBI:16526"/>
        <dbReference type="ChEBI" id="CHEBI:64479"/>
        <dbReference type="ChEBI" id="CHEBI:78449"/>
        <dbReference type="ChEBI" id="CHEBI:83989"/>
        <dbReference type="ChEBI" id="CHEBI:138538"/>
        <dbReference type="EC" id="2.3.1.179"/>
    </reaction>
</comment>
<evidence type="ECO:0000256" key="4">
    <source>
        <dbReference type="ARBA" id="ARBA00014657"/>
    </source>
</evidence>
<reference evidence="18" key="1">
    <citation type="submission" date="2021-02" db="EMBL/GenBank/DDBJ databases">
        <title>Genome-Resolved Metagenomics of a Microbial Community Performing Photosynthetic Biological Nutrient Removal.</title>
        <authorList>
            <person name="Mcdaniel E.A."/>
        </authorList>
    </citation>
    <scope>NUCLEOTIDE SEQUENCE</scope>
    <source>
        <strain evidence="18">UWPOB_OBS1</strain>
    </source>
</reference>
<dbReference type="PIRSF" id="PIRSF000447">
    <property type="entry name" value="KAS_II"/>
    <property type="match status" value="1"/>
</dbReference>
<dbReference type="SUPFAM" id="SSF53901">
    <property type="entry name" value="Thiolase-like"/>
    <property type="match status" value="2"/>
</dbReference>
<sequence length="418" mass="44246">MTKERVVVTGLGVVSAVGVGIQDFWQGIVQGRSGVKLVQRIPVELRPSCKIAAEMLDFDPAQFMDHKAVKRTDRFIQFAIAAAKLAVEDAKLDMSKENPERVGTSVGSAAGGFQTIEDQYKVLLDKGPDRCSPFTVPMLIVNMAAGWVSMLNNAKGPNTCTVTACATSSHSIGDAYRIIERGEADIMLAGGSEAPIAALVMAGFASARTLSTRNHEPEKASRPFDKDRDGFVMGEGGAILILESLSHALARGARIYAELVGFGSTGDAYDIVQPCADGAGAARAMQAALDQAGLRPDQVDYINAHGTSTPLGDKAETNAIKRVFAEHATSHKLAVSSTKSMTGHLLGAAGALEAAVSIMAIQESILPPTINLENPDPECDLNYVPNIAVHNASIDISMSNSFGFGGHNCSLIFKRFKQ</sequence>
<evidence type="ECO:0000256" key="12">
    <source>
        <dbReference type="ARBA" id="ARBA00047318"/>
    </source>
</evidence>
<dbReference type="InterPro" id="IPR014030">
    <property type="entry name" value="Ketoacyl_synth_N"/>
</dbReference>
<dbReference type="InterPro" id="IPR000794">
    <property type="entry name" value="Beta-ketoacyl_synthase"/>
</dbReference>
<proteinExistence type="inferred from homology"/>
<dbReference type="UniPathway" id="UPA00094"/>
<dbReference type="GO" id="GO:0005829">
    <property type="term" value="C:cytosol"/>
    <property type="evidence" value="ECO:0007669"/>
    <property type="project" value="TreeGrafter"/>
</dbReference>
<dbReference type="NCBIfam" id="NF004970">
    <property type="entry name" value="PRK06333.1"/>
    <property type="match status" value="1"/>
</dbReference>
<dbReference type="EC" id="2.3.1.179" evidence="3 14"/>
<name>A0A8J7PGQ3_9BACT</name>
<dbReference type="Proteomes" id="UP000664277">
    <property type="component" value="Unassembled WGS sequence"/>
</dbReference>
<keyword evidence="10 14" id="KW-0012">Acyltransferase</keyword>
<evidence type="ECO:0000256" key="2">
    <source>
        <dbReference type="ARBA" id="ARBA00008467"/>
    </source>
</evidence>
<keyword evidence="7" id="KW-0276">Fatty acid metabolism</keyword>
<evidence type="ECO:0000256" key="14">
    <source>
        <dbReference type="PIRNR" id="PIRNR000447"/>
    </source>
</evidence>
<evidence type="ECO:0000256" key="5">
    <source>
        <dbReference type="ARBA" id="ARBA00022516"/>
    </source>
</evidence>
<keyword evidence="8" id="KW-0443">Lipid metabolism</keyword>
<evidence type="ECO:0000256" key="3">
    <source>
        <dbReference type="ARBA" id="ARBA00012356"/>
    </source>
</evidence>
<protein>
    <recommendedName>
        <fullName evidence="4 14">3-oxoacyl-[acyl-carrier-protein] synthase 2</fullName>
        <ecNumber evidence="3 14">2.3.1.179</ecNumber>
    </recommendedName>
</protein>
<dbReference type="Gene3D" id="3.40.47.10">
    <property type="match status" value="1"/>
</dbReference>
<accession>A0A8J7PGQ3</accession>
<dbReference type="PROSITE" id="PS00606">
    <property type="entry name" value="KS3_1"/>
    <property type="match status" value="1"/>
</dbReference>
<comment type="catalytic activity">
    <reaction evidence="13 14">
        <text>a fatty acyl-[ACP] + malonyl-[ACP] + H(+) = a 3-oxoacyl-[ACP] + holo-[ACP] + CO2</text>
        <dbReference type="Rhea" id="RHEA:22836"/>
        <dbReference type="Rhea" id="RHEA-COMP:9623"/>
        <dbReference type="Rhea" id="RHEA-COMP:9685"/>
        <dbReference type="Rhea" id="RHEA-COMP:9916"/>
        <dbReference type="Rhea" id="RHEA-COMP:14125"/>
        <dbReference type="ChEBI" id="CHEBI:15378"/>
        <dbReference type="ChEBI" id="CHEBI:16526"/>
        <dbReference type="ChEBI" id="CHEBI:64479"/>
        <dbReference type="ChEBI" id="CHEBI:78449"/>
        <dbReference type="ChEBI" id="CHEBI:78776"/>
        <dbReference type="ChEBI" id="CHEBI:138651"/>
    </reaction>
</comment>
<evidence type="ECO:0000256" key="7">
    <source>
        <dbReference type="ARBA" id="ARBA00022832"/>
    </source>
</evidence>
<evidence type="ECO:0000256" key="11">
    <source>
        <dbReference type="ARBA" id="ARBA00024006"/>
    </source>
</evidence>
<evidence type="ECO:0000313" key="18">
    <source>
        <dbReference type="EMBL" id="MBN8659778.1"/>
    </source>
</evidence>
<organism evidence="18 19">
    <name type="scientific">Candidatus Obscuribacter phosphatis</name>
    <dbReference type="NCBI Taxonomy" id="1906157"/>
    <lineage>
        <taxon>Bacteria</taxon>
        <taxon>Bacillati</taxon>
        <taxon>Candidatus Melainabacteria</taxon>
        <taxon>Candidatus Obscuribacterales</taxon>
        <taxon>Candidatus Obscuribacteraceae</taxon>
        <taxon>Candidatus Obscuribacter</taxon>
    </lineage>
</organism>
<comment type="function">
    <text evidence="11 14">Involved in the type II fatty acid elongation cycle. Catalyzes the elongation of a wide range of acyl-ACP by the addition of two carbons from malonyl-ACP to an acyl acceptor. Can efficiently catalyze the conversion of palmitoleoyl-ACP (cis-hexadec-9-enoyl-ACP) to cis-vaccenoyl-ACP (cis-octadec-11-enoyl-ACP), an essential step in the thermal regulation of fatty acid composition.</text>
</comment>
<dbReference type="FunFam" id="3.40.47.10:FF:000009">
    <property type="entry name" value="3-oxoacyl-[acyl-carrier-protein] synthase 2"/>
    <property type="match status" value="1"/>
</dbReference>
<dbReference type="PANTHER" id="PTHR11712:SF336">
    <property type="entry name" value="3-OXOACYL-[ACYL-CARRIER-PROTEIN] SYNTHASE, MITOCHONDRIAL"/>
    <property type="match status" value="1"/>
</dbReference>
<dbReference type="Pfam" id="PF00109">
    <property type="entry name" value="ketoacyl-synt"/>
    <property type="match status" value="1"/>
</dbReference>
<evidence type="ECO:0000313" key="19">
    <source>
        <dbReference type="Proteomes" id="UP000664277"/>
    </source>
</evidence>
<gene>
    <name evidence="18" type="primary">fabF</name>
    <name evidence="18" type="ORF">J0M35_05410</name>
</gene>
<evidence type="ECO:0000256" key="6">
    <source>
        <dbReference type="ARBA" id="ARBA00022679"/>
    </source>
</evidence>
<dbReference type="NCBIfam" id="NF005589">
    <property type="entry name" value="PRK07314.1"/>
    <property type="match status" value="1"/>
</dbReference>
<evidence type="ECO:0000256" key="16">
    <source>
        <dbReference type="RuleBase" id="RU003694"/>
    </source>
</evidence>
<evidence type="ECO:0000259" key="17">
    <source>
        <dbReference type="PROSITE" id="PS52004"/>
    </source>
</evidence>
<dbReference type="InterPro" id="IPR020841">
    <property type="entry name" value="PKS_Beta-ketoAc_synthase_dom"/>
</dbReference>
<dbReference type="EMBL" id="JAFLCK010000005">
    <property type="protein sequence ID" value="MBN8659778.1"/>
    <property type="molecule type" value="Genomic_DNA"/>
</dbReference>
<comment type="similarity">
    <text evidence="2 14 16">Belongs to the thiolase-like superfamily. Beta-ketoacyl-ACP synthases family.</text>
</comment>
<evidence type="ECO:0000256" key="15">
    <source>
        <dbReference type="PIRSR" id="PIRSR000447-1"/>
    </source>
</evidence>
<dbReference type="PANTHER" id="PTHR11712">
    <property type="entry name" value="POLYKETIDE SYNTHASE-RELATED"/>
    <property type="match status" value="1"/>
</dbReference>
<keyword evidence="6 14" id="KW-0808">Transferase</keyword>
<dbReference type="InterPro" id="IPR014031">
    <property type="entry name" value="Ketoacyl_synth_C"/>
</dbReference>
<dbReference type="GO" id="GO:0004315">
    <property type="term" value="F:3-oxoacyl-[acyl-carrier-protein] synthase activity"/>
    <property type="evidence" value="ECO:0007669"/>
    <property type="project" value="UniProtKB-UniRule"/>
</dbReference>
<evidence type="ECO:0000256" key="9">
    <source>
        <dbReference type="ARBA" id="ARBA00023160"/>
    </source>
</evidence>
<dbReference type="GO" id="GO:0006633">
    <property type="term" value="P:fatty acid biosynthetic process"/>
    <property type="evidence" value="ECO:0007669"/>
    <property type="project" value="UniProtKB-UniRule"/>
</dbReference>
<evidence type="ECO:0000256" key="1">
    <source>
        <dbReference type="ARBA" id="ARBA00005194"/>
    </source>
</evidence>
<dbReference type="InterPro" id="IPR017568">
    <property type="entry name" value="3-oxoacyl-ACP_synth-2"/>
</dbReference>
<feature type="domain" description="Ketosynthase family 3 (KS3)" evidence="17">
    <location>
        <begin position="3"/>
        <end position="415"/>
    </location>
</feature>
<feature type="active site" description="For beta-ketoacyl synthase activity" evidence="15">
    <location>
        <position position="165"/>
    </location>
</feature>
<keyword evidence="5 14" id="KW-0444">Lipid biosynthesis</keyword>
<comment type="pathway">
    <text evidence="1 14">Lipid metabolism; fatty acid biosynthesis.</text>
</comment>
<dbReference type="NCBIfam" id="TIGR03150">
    <property type="entry name" value="fabF"/>
    <property type="match status" value="1"/>
</dbReference>
<dbReference type="AlphaFoldDB" id="A0A8J7PGQ3"/>